<feature type="coiled-coil region" evidence="1">
    <location>
        <begin position="528"/>
        <end position="577"/>
    </location>
</feature>
<feature type="domain" description="BZIP" evidence="3">
    <location>
        <begin position="532"/>
        <end position="586"/>
    </location>
</feature>
<reference evidence="4 5" key="1">
    <citation type="journal article" date="2024" name="Nat. Commun.">
        <title>Phylogenomics reveals the evolutionary origins of lichenization in chlorophyte algae.</title>
        <authorList>
            <person name="Puginier C."/>
            <person name="Libourel C."/>
            <person name="Otte J."/>
            <person name="Skaloud P."/>
            <person name="Haon M."/>
            <person name="Grisel S."/>
            <person name="Petersen M."/>
            <person name="Berrin J.G."/>
            <person name="Delaux P.M."/>
            <person name="Dal Grande F."/>
            <person name="Keller J."/>
        </authorList>
    </citation>
    <scope>NUCLEOTIDE SEQUENCE [LARGE SCALE GENOMIC DNA]</scope>
    <source>
        <strain evidence="4 5">SAG 2145</strain>
    </source>
</reference>
<sequence length="730" mass="76267">MAQAGHKQEALLTCAEKSNPNGKITAADAESPSADGPASEAIEQQAEPSTPRHELSPKVQARAPASPLGAHLSTDAALDSFVREVLLPGGPAALHLSPLLPVAPLDPSHHACSSPHMLESIYHDILDQQGQQGLGLQAGPCSSPQQLLDLASTGGGLGTSLAFLHPLPHSSTSLSPTVHHQRSDLTEKSDLHKVLSEMGIPMLKDDGSWGFSDPLASGSGSNTLPAADQGPESAPASPNQSRCMGVGPGDSLLHFPACSYPFTSLPFSGCNGPPAEYIWDGGHSSEPLPSMSQPPARHAVPYNNINALRFAEAPPRVSISLSSPGHHTNAQEKCAGSQLKRPAGSDLIDRDGSRMHAKRMRLGASELVRKMKASQQTEQHESLEARSSNEGQALPLTGQHKASQPPKPDGSQPGHHTSYLSQAPQGSAPAGPPKPVRSRAGLRHNGEIPSRLASILADERSSSIPEDTSSHDAGRPRDSIAVSDYAPSHVTAARSDTPDMQRQQSLSMELSQHGASGDDGEVDLPPGLSQEERELALKRARNRAAARRTRAKKQANVASLQDELRKAAQENDVLSAHVADLTSQAEIAAQENSMLKTLLKCLTPCREGVKKQPALACLAFMKNSLASAPNAVQTSQPTPEGTSATSIVALPTVPSSAGANALTNSSIPAAISTGTEEMVVAATSMQQSESMDDRDAAQLAAYALAANKGDPSAALAQLLSCVMQQRSAGT</sequence>
<evidence type="ECO:0000313" key="5">
    <source>
        <dbReference type="Proteomes" id="UP001438707"/>
    </source>
</evidence>
<feature type="region of interest" description="Disordered" evidence="2">
    <location>
        <begin position="211"/>
        <end position="245"/>
    </location>
</feature>
<keyword evidence="1" id="KW-0175">Coiled coil</keyword>
<name>A0AAW1SF30_9CHLO</name>
<feature type="compositionally biased region" description="Polar residues" evidence="2">
    <location>
        <begin position="498"/>
        <end position="514"/>
    </location>
</feature>
<proteinExistence type="predicted"/>
<keyword evidence="5" id="KW-1185">Reference proteome</keyword>
<dbReference type="PROSITE" id="PS50217">
    <property type="entry name" value="BZIP"/>
    <property type="match status" value="1"/>
</dbReference>
<evidence type="ECO:0000313" key="4">
    <source>
        <dbReference type="EMBL" id="KAK9844853.1"/>
    </source>
</evidence>
<accession>A0AAW1SF30</accession>
<organism evidence="4 5">
    <name type="scientific">Apatococcus lobatus</name>
    <dbReference type="NCBI Taxonomy" id="904363"/>
    <lineage>
        <taxon>Eukaryota</taxon>
        <taxon>Viridiplantae</taxon>
        <taxon>Chlorophyta</taxon>
        <taxon>core chlorophytes</taxon>
        <taxon>Trebouxiophyceae</taxon>
        <taxon>Chlorellales</taxon>
        <taxon>Chlorellaceae</taxon>
        <taxon>Apatococcus</taxon>
    </lineage>
</organism>
<dbReference type="EMBL" id="JALJOS010000001">
    <property type="protein sequence ID" value="KAK9844853.1"/>
    <property type="molecule type" value="Genomic_DNA"/>
</dbReference>
<dbReference type="Pfam" id="PF07716">
    <property type="entry name" value="bZIP_2"/>
    <property type="match status" value="1"/>
</dbReference>
<gene>
    <name evidence="4" type="ORF">WJX74_007687</name>
</gene>
<evidence type="ECO:0000256" key="2">
    <source>
        <dbReference type="SAM" id="MobiDB-lite"/>
    </source>
</evidence>
<evidence type="ECO:0000259" key="3">
    <source>
        <dbReference type="PROSITE" id="PS50217"/>
    </source>
</evidence>
<dbReference type="SUPFAM" id="SSF57959">
    <property type="entry name" value="Leucine zipper domain"/>
    <property type="match status" value="1"/>
</dbReference>
<feature type="region of interest" description="Disordered" evidence="2">
    <location>
        <begin position="369"/>
        <end position="527"/>
    </location>
</feature>
<dbReference type="Gene3D" id="1.20.5.170">
    <property type="match status" value="1"/>
</dbReference>
<comment type="caution">
    <text evidence="4">The sequence shown here is derived from an EMBL/GenBank/DDBJ whole genome shotgun (WGS) entry which is preliminary data.</text>
</comment>
<dbReference type="PROSITE" id="PS00036">
    <property type="entry name" value="BZIP_BASIC"/>
    <property type="match status" value="1"/>
</dbReference>
<dbReference type="InterPro" id="IPR046347">
    <property type="entry name" value="bZIP_sf"/>
</dbReference>
<feature type="region of interest" description="Disordered" evidence="2">
    <location>
        <begin position="1"/>
        <end position="68"/>
    </location>
</feature>
<dbReference type="InterPro" id="IPR004827">
    <property type="entry name" value="bZIP"/>
</dbReference>
<evidence type="ECO:0000256" key="1">
    <source>
        <dbReference type="SAM" id="Coils"/>
    </source>
</evidence>
<protein>
    <recommendedName>
        <fullName evidence="3">BZIP domain-containing protein</fullName>
    </recommendedName>
</protein>
<feature type="compositionally biased region" description="Basic and acidic residues" evidence="2">
    <location>
        <begin position="468"/>
        <end position="478"/>
    </location>
</feature>
<feature type="region of interest" description="Disordered" evidence="2">
    <location>
        <begin position="322"/>
        <end position="356"/>
    </location>
</feature>
<dbReference type="Proteomes" id="UP001438707">
    <property type="component" value="Unassembled WGS sequence"/>
</dbReference>
<dbReference type="GO" id="GO:0003700">
    <property type="term" value="F:DNA-binding transcription factor activity"/>
    <property type="evidence" value="ECO:0007669"/>
    <property type="project" value="InterPro"/>
</dbReference>
<dbReference type="AlphaFoldDB" id="A0AAW1SF30"/>
<dbReference type="SMART" id="SM00338">
    <property type="entry name" value="BRLZ"/>
    <property type="match status" value="1"/>
</dbReference>